<keyword evidence="3" id="KW-1185">Reference proteome</keyword>
<dbReference type="EMBL" id="JARKIB010000409">
    <property type="protein sequence ID" value="KAJ7710283.1"/>
    <property type="molecule type" value="Genomic_DNA"/>
</dbReference>
<accession>A0AAD7MC49</accession>
<sequence length="535" mass="58925">MFEEAANLTQGQIKAYRKFAFPDILAVPGHDPFFSVEDAPSWITSHGFQLYLEYDDSAIIASPWIPDNASATQLKAYRSYILGDQYLGHPYFSLENPETWITPQPFEAYMSMTHGAYDDYRVRRDNSTPFSSRAPSRAASSRASSRVSFIPSSRASSPASFVTSDAMSRPASAMSIYSSMGGAESDPEFPEPGDLLGISPAAGPPAAAVTLAANASAEKSDTSRVTGKGKGKAKGKGEAKIMITREEKVDAIVDSSTVESTWTVPRSSIAIRIDLSQSLNKLTLPDGRVLILDAFIRLEDQDSWGGSSGHAAGDADVSGFFPDDLTQKILCRRCSFPCNGVDTCELLDPELFADCERFEPDLEGMQGLWQHELDANEREAESAIGILARFYTRIMRSKCAVKCVGVPTLVRLSNPYAGQTHFVGCSNWSRSEKNKHLYWPLPHNVKEPELRFVMEHGGLLPPSRQSANMNDRCTFTTHPRIGMKNCRFSHVVDGKIIPAQMQRRPCPTRMIIFIPVAKVVEATPALSSRCWERAN</sequence>
<proteinExistence type="predicted"/>
<evidence type="ECO:0000256" key="1">
    <source>
        <dbReference type="SAM" id="MobiDB-lite"/>
    </source>
</evidence>
<feature type="region of interest" description="Disordered" evidence="1">
    <location>
        <begin position="212"/>
        <end position="239"/>
    </location>
</feature>
<feature type="region of interest" description="Disordered" evidence="1">
    <location>
        <begin position="126"/>
        <end position="147"/>
    </location>
</feature>
<reference evidence="2" key="1">
    <citation type="submission" date="2023-03" db="EMBL/GenBank/DDBJ databases">
        <title>Massive genome expansion in bonnet fungi (Mycena s.s.) driven by repeated elements and novel gene families across ecological guilds.</title>
        <authorList>
            <consortium name="Lawrence Berkeley National Laboratory"/>
            <person name="Harder C.B."/>
            <person name="Miyauchi S."/>
            <person name="Viragh M."/>
            <person name="Kuo A."/>
            <person name="Thoen E."/>
            <person name="Andreopoulos B."/>
            <person name="Lu D."/>
            <person name="Skrede I."/>
            <person name="Drula E."/>
            <person name="Henrissat B."/>
            <person name="Morin E."/>
            <person name="Kohler A."/>
            <person name="Barry K."/>
            <person name="LaButti K."/>
            <person name="Morin E."/>
            <person name="Salamov A."/>
            <person name="Lipzen A."/>
            <person name="Mereny Z."/>
            <person name="Hegedus B."/>
            <person name="Baldrian P."/>
            <person name="Stursova M."/>
            <person name="Weitz H."/>
            <person name="Taylor A."/>
            <person name="Grigoriev I.V."/>
            <person name="Nagy L.G."/>
            <person name="Martin F."/>
            <person name="Kauserud H."/>
        </authorList>
    </citation>
    <scope>NUCLEOTIDE SEQUENCE</scope>
    <source>
        <strain evidence="2">CBHHK182m</strain>
    </source>
</reference>
<comment type="caution">
    <text evidence="2">The sequence shown here is derived from an EMBL/GenBank/DDBJ whole genome shotgun (WGS) entry which is preliminary data.</text>
</comment>
<name>A0AAD7MC49_9AGAR</name>
<gene>
    <name evidence="2" type="ORF">B0H16DRAFT_1820532</name>
</gene>
<organism evidence="2 3">
    <name type="scientific">Mycena metata</name>
    <dbReference type="NCBI Taxonomy" id="1033252"/>
    <lineage>
        <taxon>Eukaryota</taxon>
        <taxon>Fungi</taxon>
        <taxon>Dikarya</taxon>
        <taxon>Basidiomycota</taxon>
        <taxon>Agaricomycotina</taxon>
        <taxon>Agaricomycetes</taxon>
        <taxon>Agaricomycetidae</taxon>
        <taxon>Agaricales</taxon>
        <taxon>Marasmiineae</taxon>
        <taxon>Mycenaceae</taxon>
        <taxon>Mycena</taxon>
    </lineage>
</organism>
<dbReference type="AlphaFoldDB" id="A0AAD7MC49"/>
<protein>
    <submittedName>
        <fullName evidence="2">Uncharacterized protein</fullName>
    </submittedName>
</protein>
<evidence type="ECO:0000313" key="3">
    <source>
        <dbReference type="Proteomes" id="UP001215598"/>
    </source>
</evidence>
<evidence type="ECO:0000313" key="2">
    <source>
        <dbReference type="EMBL" id="KAJ7710283.1"/>
    </source>
</evidence>
<dbReference type="Proteomes" id="UP001215598">
    <property type="component" value="Unassembled WGS sequence"/>
</dbReference>
<feature type="compositionally biased region" description="Low complexity" evidence="1">
    <location>
        <begin position="127"/>
        <end position="147"/>
    </location>
</feature>